<keyword evidence="4" id="KW-1185">Reference proteome</keyword>
<dbReference type="OrthoDB" id="9812539at2"/>
<evidence type="ECO:0000256" key="1">
    <source>
        <dbReference type="SAM" id="Phobius"/>
    </source>
</evidence>
<dbReference type="Pfam" id="PF11158">
    <property type="entry name" value="DUF2938"/>
    <property type="match status" value="1"/>
</dbReference>
<dbReference type="Proteomes" id="UP000199620">
    <property type="component" value="Chromosome I"/>
</dbReference>
<name>A0A5B2UP06_9PSED</name>
<keyword evidence="1" id="KW-1133">Transmembrane helix</keyword>
<feature type="transmembrane region" description="Helical" evidence="1">
    <location>
        <begin position="141"/>
        <end position="161"/>
    </location>
</feature>
<feature type="transmembrane region" description="Helical" evidence="1">
    <location>
        <begin position="68"/>
        <end position="87"/>
    </location>
</feature>
<feature type="transmembrane region" description="Helical" evidence="1">
    <location>
        <begin position="99"/>
        <end position="121"/>
    </location>
</feature>
<organism evidence="2 5">
    <name type="scientific">Pseudomonas brenneri</name>
    <dbReference type="NCBI Taxonomy" id="129817"/>
    <lineage>
        <taxon>Bacteria</taxon>
        <taxon>Pseudomonadati</taxon>
        <taxon>Pseudomonadota</taxon>
        <taxon>Gammaproteobacteria</taxon>
        <taxon>Pseudomonadales</taxon>
        <taxon>Pseudomonadaceae</taxon>
        <taxon>Pseudomonas</taxon>
    </lineage>
</organism>
<dbReference type="EMBL" id="VUOL01000010">
    <property type="protein sequence ID" value="KAA2228534.1"/>
    <property type="molecule type" value="Genomic_DNA"/>
</dbReference>
<dbReference type="Proteomes" id="UP000325296">
    <property type="component" value="Unassembled WGS sequence"/>
</dbReference>
<dbReference type="EMBL" id="LT629800">
    <property type="protein sequence ID" value="SDU86585.1"/>
    <property type="molecule type" value="Genomic_DNA"/>
</dbReference>
<gene>
    <name evidence="2" type="ORF">F1720_18115</name>
    <name evidence="3" type="ORF">SAMN04490181_0735</name>
</gene>
<evidence type="ECO:0000313" key="3">
    <source>
        <dbReference type="EMBL" id="SDU86585.1"/>
    </source>
</evidence>
<reference evidence="2 5" key="2">
    <citation type="submission" date="2019-09" db="EMBL/GenBank/DDBJ databases">
        <title>Draft genome sequence of Pseudomonas brenneri CCUG 51514(T).</title>
        <authorList>
            <person name="Tunovic T."/>
            <person name="Pineiro-Iglesias B."/>
            <person name="Unosson C."/>
            <person name="Inganas E."/>
            <person name="Ohlen M."/>
            <person name="Cardew S."/>
            <person name="Jensie-Markopoulos S."/>
            <person name="Salva-Serra F."/>
            <person name="Jaen-Luchoro D."/>
            <person name="Svensson-Stadler L."/>
            <person name="Chun J."/>
            <person name="Moore E."/>
        </authorList>
    </citation>
    <scope>NUCLEOTIDE SEQUENCE [LARGE SCALE GENOMIC DNA]</scope>
    <source>
        <strain evidence="2 5">CCUG 51514</strain>
    </source>
</reference>
<keyword evidence="1" id="KW-0812">Transmembrane</keyword>
<accession>A0A5B2UP06</accession>
<feature type="transmembrane region" description="Helical" evidence="1">
    <location>
        <begin position="7"/>
        <end position="25"/>
    </location>
</feature>
<protein>
    <submittedName>
        <fullName evidence="2">DUF2938 domain-containing protein</fullName>
    </submittedName>
</protein>
<evidence type="ECO:0000313" key="5">
    <source>
        <dbReference type="Proteomes" id="UP000325296"/>
    </source>
</evidence>
<keyword evidence="1" id="KW-0472">Membrane</keyword>
<dbReference type="AlphaFoldDB" id="A0A5B2UP06"/>
<dbReference type="RefSeq" id="WP_065942527.1">
    <property type="nucleotide sequence ID" value="NZ_BMNU01000006.1"/>
</dbReference>
<evidence type="ECO:0000313" key="2">
    <source>
        <dbReference type="EMBL" id="KAA2228534.1"/>
    </source>
</evidence>
<evidence type="ECO:0000313" key="4">
    <source>
        <dbReference type="Proteomes" id="UP000199620"/>
    </source>
</evidence>
<sequence length="166" mass="17636">MLEFVGYSVVIGAGATLVMDLWALLLKRCLGVPSLDFSMVGRWVGHLPRGRWMHAGIAQSPAVSGEGLLGWVTHYLIGVFFAALLLLMVGLEWARQPTLLPALAFGVLSVVAPFFVLQPAMGAGIAASRTPRPNTARLRSTLAHGVFGVGLYLAAWALVLLTGSAR</sequence>
<proteinExistence type="predicted"/>
<reference evidence="3 4" key="1">
    <citation type="submission" date="2016-10" db="EMBL/GenBank/DDBJ databases">
        <authorList>
            <person name="Varghese N."/>
            <person name="Submissions S."/>
        </authorList>
    </citation>
    <scope>NUCLEOTIDE SEQUENCE [LARGE SCALE GENOMIC DNA]</scope>
    <source>
        <strain evidence="3 4">BS2771</strain>
    </source>
</reference>
<dbReference type="InterPro" id="IPR021329">
    <property type="entry name" value="DUF2938"/>
</dbReference>